<dbReference type="Proteomes" id="UP000774750">
    <property type="component" value="Unassembled WGS sequence"/>
</dbReference>
<dbReference type="Gene3D" id="1.10.10.10">
    <property type="entry name" value="Winged helix-like DNA-binding domain superfamily/Winged helix DNA-binding domain"/>
    <property type="match status" value="1"/>
</dbReference>
<dbReference type="InterPro" id="IPR013324">
    <property type="entry name" value="RNA_pol_sigma_r3/r4-like"/>
</dbReference>
<evidence type="ECO:0000313" key="1">
    <source>
        <dbReference type="EMBL" id="MBM6920820.1"/>
    </source>
</evidence>
<proteinExistence type="predicted"/>
<dbReference type="EMBL" id="JACJKY010000008">
    <property type="protein sequence ID" value="MBM6920820.1"/>
    <property type="molecule type" value="Genomic_DNA"/>
</dbReference>
<dbReference type="SUPFAM" id="SSF88659">
    <property type="entry name" value="Sigma3 and sigma4 domains of RNA polymerase sigma factors"/>
    <property type="match status" value="1"/>
</dbReference>
<comment type="caution">
    <text evidence="1">The sequence shown here is derived from an EMBL/GenBank/DDBJ whole genome shotgun (WGS) entry which is preliminary data.</text>
</comment>
<sequence>MTNHENRVSAFRTDCRLVNMKQEYPGYTGKAKWMLVSSLPESEVMERYADELKPYMPFIYVTREVFAPIAESHHNDRKHEIRDAKLRDAFPYEDGMFETFHEELVCDPFSEPDWSLLYDAIDQLTAVQKERIHKRFFLQLNMVEIAAEEGTTKQAVEKSIKLALAAIKKFMNQG</sequence>
<protein>
    <recommendedName>
        <fullName evidence="3">Sigma-70 family RNA polymerase sigma factor</fullName>
    </recommendedName>
</protein>
<keyword evidence="2" id="KW-1185">Reference proteome</keyword>
<organism evidence="1 2">
    <name type="scientific">Merdimmobilis hominis</name>
    <dbReference type="NCBI Taxonomy" id="2897707"/>
    <lineage>
        <taxon>Bacteria</taxon>
        <taxon>Bacillati</taxon>
        <taxon>Bacillota</taxon>
        <taxon>Clostridia</taxon>
        <taxon>Eubacteriales</taxon>
        <taxon>Oscillospiraceae</taxon>
        <taxon>Merdimmobilis</taxon>
    </lineage>
</organism>
<evidence type="ECO:0008006" key="3">
    <source>
        <dbReference type="Google" id="ProtNLM"/>
    </source>
</evidence>
<evidence type="ECO:0000313" key="2">
    <source>
        <dbReference type="Proteomes" id="UP000774750"/>
    </source>
</evidence>
<dbReference type="RefSeq" id="WP_204446114.1">
    <property type="nucleotide sequence ID" value="NZ_JACJKY010000008.1"/>
</dbReference>
<reference evidence="1" key="2">
    <citation type="journal article" date="2021" name="Sci. Rep.">
        <title>The distribution of antibiotic resistance genes in chicken gut microbiota commensals.</title>
        <authorList>
            <person name="Juricova H."/>
            <person name="Matiasovicova J."/>
            <person name="Kubasova T."/>
            <person name="Cejkova D."/>
            <person name="Rychlik I."/>
        </authorList>
    </citation>
    <scope>NUCLEOTIDE SEQUENCE</scope>
    <source>
        <strain evidence="1">An559</strain>
    </source>
</reference>
<accession>A0A938X808</accession>
<reference evidence="1" key="1">
    <citation type="submission" date="2020-08" db="EMBL/GenBank/DDBJ databases">
        <authorList>
            <person name="Cejkova D."/>
            <person name="Kubasova T."/>
            <person name="Jahodarova E."/>
            <person name="Rychlik I."/>
        </authorList>
    </citation>
    <scope>NUCLEOTIDE SEQUENCE</scope>
    <source>
        <strain evidence="1">An559</strain>
    </source>
</reference>
<dbReference type="AlphaFoldDB" id="A0A938X808"/>
<dbReference type="InterPro" id="IPR036388">
    <property type="entry name" value="WH-like_DNA-bd_sf"/>
</dbReference>
<name>A0A938X808_9FIRM</name>
<gene>
    <name evidence="1" type="ORF">H6A12_06610</name>
</gene>